<evidence type="ECO:0000313" key="2">
    <source>
        <dbReference type="Proteomes" id="UP000293296"/>
    </source>
</evidence>
<gene>
    <name evidence="1" type="ORF">C3Y92_10940</name>
</gene>
<proteinExistence type="predicted"/>
<dbReference type="Proteomes" id="UP000293296">
    <property type="component" value="Chromosome"/>
</dbReference>
<name>A0A4P6HNT3_9BACT</name>
<dbReference type="RefSeq" id="WP_129352532.1">
    <property type="nucleotide sequence ID" value="NZ_CP026538.1"/>
</dbReference>
<organism evidence="1 2">
    <name type="scientific">Solidesulfovibrio carbinolicus</name>
    <dbReference type="NCBI Taxonomy" id="296842"/>
    <lineage>
        <taxon>Bacteria</taxon>
        <taxon>Pseudomonadati</taxon>
        <taxon>Thermodesulfobacteriota</taxon>
        <taxon>Desulfovibrionia</taxon>
        <taxon>Desulfovibrionales</taxon>
        <taxon>Desulfovibrionaceae</taxon>
        <taxon>Solidesulfovibrio</taxon>
    </lineage>
</organism>
<dbReference type="KEGG" id="dcb:C3Y92_10940"/>
<evidence type="ECO:0008006" key="3">
    <source>
        <dbReference type="Google" id="ProtNLM"/>
    </source>
</evidence>
<reference evidence="1 2" key="1">
    <citation type="submission" date="2018-02" db="EMBL/GenBank/DDBJ databases">
        <title>Genome sequence of Desulfovibrio carbinolicus DSM 3852.</title>
        <authorList>
            <person name="Wilbanks E."/>
            <person name="Skennerton C.T."/>
            <person name="Orphan V.J."/>
        </authorList>
    </citation>
    <scope>NUCLEOTIDE SEQUENCE [LARGE SCALE GENOMIC DNA]</scope>
    <source>
        <strain evidence="1 2">DSM 3852</strain>
    </source>
</reference>
<dbReference type="OrthoDB" id="73001at2"/>
<evidence type="ECO:0000313" key="1">
    <source>
        <dbReference type="EMBL" id="QAZ67710.1"/>
    </source>
</evidence>
<protein>
    <recommendedName>
        <fullName evidence="3">Hexulose-6-phosphate synthase</fullName>
    </recommendedName>
</protein>
<keyword evidence="2" id="KW-1185">Reference proteome</keyword>
<sequence>MPSPTVLSRKPAVKLNSARQKTWEALFCVPARPDILWDDVAALIRALGGREIHHHQKTAGSRVRFVLGGVKGFFHRPHPENVLDKGCAADVREYLLRAGVAV</sequence>
<dbReference type="EMBL" id="CP026538">
    <property type="protein sequence ID" value="QAZ67710.1"/>
    <property type="molecule type" value="Genomic_DNA"/>
</dbReference>
<accession>A0A4P6HNT3</accession>
<dbReference type="AlphaFoldDB" id="A0A4P6HNT3"/>